<dbReference type="GO" id="GO:0005344">
    <property type="term" value="F:oxygen carrier activity"/>
    <property type="evidence" value="ECO:0007669"/>
    <property type="project" value="UniProtKB-KW"/>
</dbReference>
<reference evidence="3 4" key="2">
    <citation type="submission" date="2018-11" db="EMBL/GenBank/DDBJ databases">
        <authorList>
            <consortium name="Pathogen Informatics"/>
        </authorList>
    </citation>
    <scope>NUCLEOTIDE SEQUENCE [LARGE SCALE GENOMIC DNA]</scope>
</reference>
<organism evidence="5">
    <name type="scientific">Gongylonema pulchrum</name>
    <dbReference type="NCBI Taxonomy" id="637853"/>
    <lineage>
        <taxon>Eukaryota</taxon>
        <taxon>Metazoa</taxon>
        <taxon>Ecdysozoa</taxon>
        <taxon>Nematoda</taxon>
        <taxon>Chromadorea</taxon>
        <taxon>Rhabditida</taxon>
        <taxon>Spirurina</taxon>
        <taxon>Spiruromorpha</taxon>
        <taxon>Spiruroidea</taxon>
        <taxon>Gongylonematidae</taxon>
        <taxon>Gongylonema</taxon>
    </lineage>
</organism>
<proteinExistence type="inferred from homology"/>
<dbReference type="GO" id="GO:0019825">
    <property type="term" value="F:oxygen binding"/>
    <property type="evidence" value="ECO:0007669"/>
    <property type="project" value="InterPro"/>
</dbReference>
<keyword evidence="1" id="KW-0349">Heme</keyword>
<dbReference type="AlphaFoldDB" id="A0A183DNI3"/>
<gene>
    <name evidence="3" type="ORF">GPUH_LOCUS10274</name>
</gene>
<dbReference type="WBParaSite" id="GPUH_0001028701-mRNA-1">
    <property type="protein sequence ID" value="GPUH_0001028701-mRNA-1"/>
    <property type="gene ID" value="GPUH_0001028701"/>
</dbReference>
<dbReference type="Gene3D" id="1.10.490.10">
    <property type="entry name" value="Globins"/>
    <property type="match status" value="1"/>
</dbReference>
<keyword evidence="1" id="KW-0479">Metal-binding</keyword>
<dbReference type="GO" id="GO:0020037">
    <property type="term" value="F:heme binding"/>
    <property type="evidence" value="ECO:0007669"/>
    <property type="project" value="InterPro"/>
</dbReference>
<dbReference type="InterPro" id="IPR012292">
    <property type="entry name" value="Globin/Proto"/>
</dbReference>
<dbReference type="SUPFAM" id="SSF46458">
    <property type="entry name" value="Globin-like"/>
    <property type="match status" value="1"/>
</dbReference>
<dbReference type="CDD" id="cd01040">
    <property type="entry name" value="Mb-like"/>
    <property type="match status" value="1"/>
</dbReference>
<dbReference type="InterPro" id="IPR009050">
    <property type="entry name" value="Globin-like_sf"/>
</dbReference>
<keyword evidence="1" id="KW-0813">Transport</keyword>
<dbReference type="InterPro" id="IPR044399">
    <property type="entry name" value="Mb-like_M"/>
</dbReference>
<keyword evidence="1" id="KW-0561">Oxygen transport</keyword>
<keyword evidence="1" id="KW-0408">Iron</keyword>
<dbReference type="EMBL" id="UYRT01077907">
    <property type="protein sequence ID" value="VDN17216.1"/>
    <property type="molecule type" value="Genomic_DNA"/>
</dbReference>
<evidence type="ECO:0000256" key="1">
    <source>
        <dbReference type="RuleBase" id="RU000356"/>
    </source>
</evidence>
<accession>A0A183DNI3</accession>
<evidence type="ECO:0000313" key="4">
    <source>
        <dbReference type="Proteomes" id="UP000271098"/>
    </source>
</evidence>
<evidence type="ECO:0000313" key="5">
    <source>
        <dbReference type="WBParaSite" id="GPUH_0001028701-mRNA-1"/>
    </source>
</evidence>
<protein>
    <submittedName>
        <fullName evidence="5">GLOBIN domain-containing protein</fullName>
    </submittedName>
</protein>
<feature type="domain" description="Globin" evidence="2">
    <location>
        <begin position="1"/>
        <end position="95"/>
    </location>
</feature>
<dbReference type="OrthoDB" id="5820458at2759"/>
<reference evidence="5" key="1">
    <citation type="submission" date="2016-06" db="UniProtKB">
        <authorList>
            <consortium name="WormBaseParasite"/>
        </authorList>
    </citation>
    <scope>IDENTIFICATION</scope>
</reference>
<keyword evidence="4" id="KW-1185">Reference proteome</keyword>
<dbReference type="Pfam" id="PF00042">
    <property type="entry name" value="Globin"/>
    <property type="match status" value="1"/>
</dbReference>
<dbReference type="PROSITE" id="PS01033">
    <property type="entry name" value="GLOBIN"/>
    <property type="match status" value="1"/>
</dbReference>
<dbReference type="InterPro" id="IPR000971">
    <property type="entry name" value="Globin"/>
</dbReference>
<comment type="similarity">
    <text evidence="1">Belongs to the globin family.</text>
</comment>
<name>A0A183DNI3_9BILA</name>
<dbReference type="Proteomes" id="UP000271098">
    <property type="component" value="Unassembled WGS sequence"/>
</dbReference>
<evidence type="ECO:0000313" key="3">
    <source>
        <dbReference type="EMBL" id="VDN17216.1"/>
    </source>
</evidence>
<evidence type="ECO:0000259" key="2">
    <source>
        <dbReference type="PROSITE" id="PS01033"/>
    </source>
</evidence>
<sequence length="95" mass="11089">MFGNYPDLRVYFKGAENYSPEDVQNSERFAKQGQRILLAVRILADTYDDQSTFKAYARETVNRHIKFKMDPALWNVRFIAIVNHISKSNNNNYPG</sequence>